<dbReference type="EMBL" id="CAJOBC010006520">
    <property type="protein sequence ID" value="CAF3901832.1"/>
    <property type="molecule type" value="Genomic_DNA"/>
</dbReference>
<dbReference type="InterPro" id="IPR003153">
    <property type="entry name" value="Adaptor_Cbl_N_hlx"/>
</dbReference>
<reference evidence="11" key="1">
    <citation type="submission" date="2021-02" db="EMBL/GenBank/DDBJ databases">
        <authorList>
            <person name="Nowell W R."/>
        </authorList>
    </citation>
    <scope>NUCLEOTIDE SEQUENCE</scope>
</reference>
<dbReference type="Gene3D" id="3.30.505.10">
    <property type="entry name" value="SH2 domain"/>
    <property type="match status" value="1"/>
</dbReference>
<dbReference type="GO" id="GO:0061630">
    <property type="term" value="F:ubiquitin protein ligase activity"/>
    <property type="evidence" value="ECO:0007669"/>
    <property type="project" value="UniProtKB-EC"/>
</dbReference>
<dbReference type="OrthoDB" id="7237699at2759"/>
<dbReference type="GO" id="GO:0017124">
    <property type="term" value="F:SH3 domain binding"/>
    <property type="evidence" value="ECO:0007669"/>
    <property type="project" value="TreeGrafter"/>
</dbReference>
<keyword evidence="6" id="KW-0808">Transferase</keyword>
<dbReference type="EC" id="2.3.2.27" evidence="6"/>
<keyword evidence="2 5" id="KW-0863">Zinc-finger</keyword>
<dbReference type="UniPathway" id="UPA00143"/>
<evidence type="ECO:0000259" key="9">
    <source>
        <dbReference type="PROSITE" id="PS51506"/>
    </source>
</evidence>
<name>A0A814RVU6_9BILA</name>
<dbReference type="GO" id="GO:0005886">
    <property type="term" value="C:plasma membrane"/>
    <property type="evidence" value="ECO:0007669"/>
    <property type="project" value="TreeGrafter"/>
</dbReference>
<keyword evidence="1 6" id="KW-0479">Metal-binding</keyword>
<dbReference type="PROSITE" id="PS00518">
    <property type="entry name" value="ZF_RING_1"/>
    <property type="match status" value="1"/>
</dbReference>
<evidence type="ECO:0000256" key="4">
    <source>
        <dbReference type="ARBA" id="ARBA00022837"/>
    </source>
</evidence>
<feature type="compositionally biased region" description="Low complexity" evidence="7">
    <location>
        <begin position="541"/>
        <end position="552"/>
    </location>
</feature>
<dbReference type="GO" id="GO:0030971">
    <property type="term" value="F:receptor tyrosine kinase binding"/>
    <property type="evidence" value="ECO:0007669"/>
    <property type="project" value="TreeGrafter"/>
</dbReference>
<feature type="domain" description="Cbl-PTB" evidence="9">
    <location>
        <begin position="74"/>
        <end position="360"/>
    </location>
</feature>
<dbReference type="EMBL" id="CAJNOQ010006520">
    <property type="protein sequence ID" value="CAF1138071.1"/>
    <property type="molecule type" value="Genomic_DNA"/>
</dbReference>
<dbReference type="Gene3D" id="1.20.930.20">
    <property type="entry name" value="Adaptor protein Cbl, N-terminal domain"/>
    <property type="match status" value="1"/>
</dbReference>
<feature type="compositionally biased region" description="Polar residues" evidence="7">
    <location>
        <begin position="507"/>
        <end position="531"/>
    </location>
</feature>
<keyword evidence="14" id="KW-1185">Reference proteome</keyword>
<keyword evidence="4 6" id="KW-0106">Calcium</keyword>
<comment type="domain">
    <text evidence="6">The N-terminus is composed of the phosphotyrosine binding (PTB) domain, a short linker region and the RING-type zinc finger. The PTB domain, which is also called TKB (tyrosine kinase binding) domain, is composed of three different subdomains: a four-helix bundle (4H), a calcium-binding EF hand and a divergent SH2 domain.</text>
</comment>
<keyword evidence="6" id="KW-0833">Ubl conjugation pathway</keyword>
<dbReference type="GO" id="GO:0005509">
    <property type="term" value="F:calcium ion binding"/>
    <property type="evidence" value="ECO:0007669"/>
    <property type="project" value="UniProtKB-UniRule"/>
</dbReference>
<dbReference type="InterPro" id="IPR013083">
    <property type="entry name" value="Znf_RING/FYVE/PHD"/>
</dbReference>
<dbReference type="CDD" id="cd09920">
    <property type="entry name" value="SH2_Cbl-b_TKB"/>
    <property type="match status" value="1"/>
</dbReference>
<dbReference type="Proteomes" id="UP000681722">
    <property type="component" value="Unassembled WGS sequence"/>
</dbReference>
<dbReference type="InterPro" id="IPR014741">
    <property type="entry name" value="Adaptor_Cbl_EF_hand-like"/>
</dbReference>
<dbReference type="PANTHER" id="PTHR23007:SF11">
    <property type="entry name" value="E3 UBIQUITIN-PROTEIN LIGASE CBL"/>
    <property type="match status" value="1"/>
</dbReference>
<evidence type="ECO:0000313" key="11">
    <source>
        <dbReference type="EMBL" id="CAF1138071.1"/>
    </source>
</evidence>
<dbReference type="InterPro" id="IPR017907">
    <property type="entry name" value="Znf_RING_CS"/>
</dbReference>
<dbReference type="GO" id="GO:0045121">
    <property type="term" value="C:membrane raft"/>
    <property type="evidence" value="ECO:0007669"/>
    <property type="project" value="TreeGrafter"/>
</dbReference>
<dbReference type="GO" id="GO:0007166">
    <property type="term" value="P:cell surface receptor signaling pathway"/>
    <property type="evidence" value="ECO:0007669"/>
    <property type="project" value="InterPro"/>
</dbReference>
<evidence type="ECO:0000256" key="3">
    <source>
        <dbReference type="ARBA" id="ARBA00022833"/>
    </source>
</evidence>
<comment type="function">
    <text evidence="6">E3 ubiquitin-protein ligase which accepts ubiquitin from specific E2 ubiquitin-conjugating enzymes, and transfers it to substrates, generally promoting their degradation by the proteasome.</text>
</comment>
<evidence type="ECO:0000256" key="1">
    <source>
        <dbReference type="ARBA" id="ARBA00022723"/>
    </source>
</evidence>
<dbReference type="Proteomes" id="UP000677228">
    <property type="component" value="Unassembled WGS sequence"/>
</dbReference>
<dbReference type="Gene3D" id="3.30.40.10">
    <property type="entry name" value="Zinc/RING finger domain, C3HC4 (zinc finger)"/>
    <property type="match status" value="1"/>
</dbReference>
<dbReference type="EMBL" id="CAJNOK010003901">
    <property type="protein sequence ID" value="CAF0919005.1"/>
    <property type="molecule type" value="Genomic_DNA"/>
</dbReference>
<dbReference type="SUPFAM" id="SSF47473">
    <property type="entry name" value="EF-hand"/>
    <property type="match status" value="1"/>
</dbReference>
<dbReference type="InterPro" id="IPR036860">
    <property type="entry name" value="SH2_dom_sf"/>
</dbReference>
<dbReference type="Pfam" id="PF02262">
    <property type="entry name" value="Cbl_N"/>
    <property type="match status" value="1"/>
</dbReference>
<dbReference type="Proteomes" id="UP000663829">
    <property type="component" value="Unassembled WGS sequence"/>
</dbReference>
<organism evidence="11 14">
    <name type="scientific">Didymodactylos carnosus</name>
    <dbReference type="NCBI Taxonomy" id="1234261"/>
    <lineage>
        <taxon>Eukaryota</taxon>
        <taxon>Metazoa</taxon>
        <taxon>Spiralia</taxon>
        <taxon>Gnathifera</taxon>
        <taxon>Rotifera</taxon>
        <taxon>Eurotatoria</taxon>
        <taxon>Bdelloidea</taxon>
        <taxon>Philodinida</taxon>
        <taxon>Philodinidae</taxon>
        <taxon>Didymodactylos</taxon>
    </lineage>
</organism>
<evidence type="ECO:0000256" key="5">
    <source>
        <dbReference type="PROSITE-ProRule" id="PRU00175"/>
    </source>
</evidence>
<dbReference type="PROSITE" id="PS50089">
    <property type="entry name" value="ZF_RING_2"/>
    <property type="match status" value="1"/>
</dbReference>
<dbReference type="GO" id="GO:0001784">
    <property type="term" value="F:phosphotyrosine residue binding"/>
    <property type="evidence" value="ECO:0007669"/>
    <property type="project" value="UniProtKB-UniRule"/>
</dbReference>
<dbReference type="AlphaFoldDB" id="A0A814RVU6"/>
<evidence type="ECO:0000313" key="12">
    <source>
        <dbReference type="EMBL" id="CAF3696786.1"/>
    </source>
</evidence>
<evidence type="ECO:0000256" key="2">
    <source>
        <dbReference type="ARBA" id="ARBA00022771"/>
    </source>
</evidence>
<dbReference type="Pfam" id="PF02762">
    <property type="entry name" value="Cbl_N3"/>
    <property type="match status" value="1"/>
</dbReference>
<sequence>MAHAAASNLKRRILGSRLESNSNTNINSSNVLNNTSTSGTSNGNLINGVTPLSSSSFSLTTSLLRHSQLSIPVEHRRLRVDRRCIDKVWKQMDRIVKYCQCPKLNLKNSPPYMLDILPDIYQTLKQILLNYDGRLDILNDIDYFPIFMENLIDKCSKTTDCFKRAGNSIYDEQSSYRKHLTILSLYFSHILTELKSLFPKGICESEKFRITKPEAAEFWKNNFIQCGNESIALQNTIDLTNNNYVSIFEFDVFTRLFHPWSSLLTNWKLLAVTHPAFMAFMTYDEMKAILMNFIDKPGSYLFRLSCTRLGQWAIGYVTSNGTILQTIPQIKPLLQSLIDGEREGYYKYPNGLTVTIDLSSAFRSSDYDRIYVSEEQYAIYCDMETSFELCKICNVNNKDSKIQPCGHLLCKECLQAWQNSMSKMNLTCPFCRAEIKGFEQVIISPFENNQKKSTENTTNDSNDFDDSSDLSGSLSLAPPPVPPRPVQKLERKENESDRRQRVRRNHTQPLLNSTYNHTNNETRQHSQNQNLIVGRPSPFKSSSESLNESSESTNYFRTTADVSRRLAEKDHFDPVRIQAALTLTGGLDLTKQYEMAKEFLNQVQQQHTPTINHNTFVNELFEQE</sequence>
<comment type="caution">
    <text evidence="11">The sequence shown here is derived from an EMBL/GenBank/DDBJ whole genome shotgun (WGS) entry which is preliminary data.</text>
</comment>
<dbReference type="PANTHER" id="PTHR23007">
    <property type="entry name" value="CBL"/>
    <property type="match status" value="1"/>
</dbReference>
<dbReference type="SUPFAM" id="SSF55550">
    <property type="entry name" value="SH2 domain"/>
    <property type="match status" value="1"/>
</dbReference>
<dbReference type="EMBL" id="CAJOBA010003903">
    <property type="protein sequence ID" value="CAF3696786.1"/>
    <property type="molecule type" value="Genomic_DNA"/>
</dbReference>
<dbReference type="Pfam" id="PF02761">
    <property type="entry name" value="Cbl_N2"/>
    <property type="match status" value="1"/>
</dbReference>
<dbReference type="InterPro" id="IPR014742">
    <property type="entry name" value="Adaptor_Cbl_SH2-like"/>
</dbReference>
<feature type="region of interest" description="Disordered" evidence="7">
    <location>
        <begin position="449"/>
        <end position="552"/>
    </location>
</feature>
<evidence type="ECO:0000259" key="8">
    <source>
        <dbReference type="PROSITE" id="PS50089"/>
    </source>
</evidence>
<keyword evidence="3 6" id="KW-0862">Zinc</keyword>
<dbReference type="SMART" id="SM00184">
    <property type="entry name" value="RING"/>
    <property type="match status" value="1"/>
</dbReference>
<feature type="compositionally biased region" description="Basic and acidic residues" evidence="7">
    <location>
        <begin position="487"/>
        <end position="499"/>
    </location>
</feature>
<evidence type="ECO:0000313" key="10">
    <source>
        <dbReference type="EMBL" id="CAF0919005.1"/>
    </source>
</evidence>
<gene>
    <name evidence="11" type="ORF">GPM918_LOCUS20543</name>
    <name evidence="10" type="ORF">OVA965_LOCUS10519</name>
    <name evidence="13" type="ORF">SRO942_LOCUS20540</name>
    <name evidence="12" type="ORF">TMI583_LOCUS10516</name>
</gene>
<proteinExistence type="predicted"/>
<dbReference type="Proteomes" id="UP000682733">
    <property type="component" value="Unassembled WGS sequence"/>
</dbReference>
<evidence type="ECO:0000256" key="6">
    <source>
        <dbReference type="RuleBase" id="RU367001"/>
    </source>
</evidence>
<dbReference type="GO" id="GO:0008270">
    <property type="term" value="F:zinc ion binding"/>
    <property type="evidence" value="ECO:0007669"/>
    <property type="project" value="UniProtKB-KW"/>
</dbReference>
<dbReference type="Pfam" id="PF13920">
    <property type="entry name" value="zf-C3HC4_3"/>
    <property type="match status" value="1"/>
</dbReference>
<comment type="catalytic activity">
    <reaction evidence="6">
        <text>S-ubiquitinyl-[E2 ubiquitin-conjugating enzyme]-L-cysteine + [acceptor protein]-L-lysine = [E2 ubiquitin-conjugating enzyme]-L-cysteine + N(6)-ubiquitinyl-[acceptor protein]-L-lysine.</text>
        <dbReference type="EC" id="2.3.2.27"/>
    </reaction>
</comment>
<evidence type="ECO:0000256" key="7">
    <source>
        <dbReference type="SAM" id="MobiDB-lite"/>
    </source>
</evidence>
<accession>A0A814RVU6</accession>
<dbReference type="InterPro" id="IPR024162">
    <property type="entry name" value="Adaptor_Cbl"/>
</dbReference>
<feature type="domain" description="RING-type" evidence="8">
    <location>
        <begin position="390"/>
        <end position="432"/>
    </location>
</feature>
<dbReference type="InterPro" id="IPR036537">
    <property type="entry name" value="Adaptor_Cbl_N_dom_sf"/>
</dbReference>
<dbReference type="InterPro" id="IPR024159">
    <property type="entry name" value="Cbl_PTB"/>
</dbReference>
<evidence type="ECO:0000313" key="13">
    <source>
        <dbReference type="EMBL" id="CAF3901832.1"/>
    </source>
</evidence>
<protein>
    <recommendedName>
        <fullName evidence="6">E3 ubiquitin-protein ligase CBL</fullName>
        <ecNumber evidence="6">2.3.2.27</ecNumber>
    </recommendedName>
</protein>
<dbReference type="PROSITE" id="PS51506">
    <property type="entry name" value="CBL_PTB"/>
    <property type="match status" value="1"/>
</dbReference>
<dbReference type="SUPFAM" id="SSF47668">
    <property type="entry name" value="N-terminal domain of cbl (N-cbl)"/>
    <property type="match status" value="1"/>
</dbReference>
<dbReference type="GO" id="GO:0016567">
    <property type="term" value="P:protein ubiquitination"/>
    <property type="evidence" value="ECO:0007669"/>
    <property type="project" value="UniProtKB-UniPathway"/>
</dbReference>
<dbReference type="GO" id="GO:0023051">
    <property type="term" value="P:regulation of signaling"/>
    <property type="evidence" value="ECO:0007669"/>
    <property type="project" value="InterPro"/>
</dbReference>
<comment type="pathway">
    <text evidence="6">Protein modification; protein ubiquitination.</text>
</comment>
<dbReference type="InterPro" id="IPR001841">
    <property type="entry name" value="Znf_RING"/>
</dbReference>
<dbReference type="InterPro" id="IPR011992">
    <property type="entry name" value="EF-hand-dom_pair"/>
</dbReference>
<evidence type="ECO:0000313" key="14">
    <source>
        <dbReference type="Proteomes" id="UP000663829"/>
    </source>
</evidence>
<dbReference type="Gene3D" id="1.10.238.10">
    <property type="entry name" value="EF-hand"/>
    <property type="match status" value="1"/>
</dbReference>
<dbReference type="SUPFAM" id="SSF57850">
    <property type="entry name" value="RING/U-box"/>
    <property type="match status" value="1"/>
</dbReference>